<reference evidence="1 2" key="1">
    <citation type="submission" date="2020-08" db="EMBL/GenBank/DDBJ databases">
        <title>The genome sequence of Novosphingobium flavum 4Y4.</title>
        <authorList>
            <person name="Liu Y."/>
        </authorList>
    </citation>
    <scope>NUCLEOTIDE SEQUENCE [LARGE SCALE GENOMIC DNA]</scope>
    <source>
        <strain evidence="1 2">4Y4</strain>
    </source>
</reference>
<dbReference type="RefSeq" id="WP_185684118.1">
    <property type="nucleotide sequence ID" value="NZ_JACLAU010000025.1"/>
</dbReference>
<dbReference type="Proteomes" id="UP000520156">
    <property type="component" value="Unassembled WGS sequence"/>
</dbReference>
<comment type="caution">
    <text evidence="1">The sequence shown here is derived from an EMBL/GenBank/DDBJ whole genome shotgun (WGS) entry which is preliminary data.</text>
</comment>
<dbReference type="PROSITE" id="PS51257">
    <property type="entry name" value="PROKAR_LIPOPROTEIN"/>
    <property type="match status" value="1"/>
</dbReference>
<gene>
    <name evidence="1" type="ORF">H7F49_13555</name>
</gene>
<evidence type="ECO:0008006" key="3">
    <source>
        <dbReference type="Google" id="ProtNLM"/>
    </source>
</evidence>
<accession>A0A7X1F989</accession>
<proteinExistence type="predicted"/>
<name>A0A7X1F989_9SPHN</name>
<evidence type="ECO:0000313" key="1">
    <source>
        <dbReference type="EMBL" id="MBC2652723.1"/>
    </source>
</evidence>
<dbReference type="EMBL" id="JACLAU010000025">
    <property type="protein sequence ID" value="MBC2652723.1"/>
    <property type="molecule type" value="Genomic_DNA"/>
</dbReference>
<dbReference type="AlphaFoldDB" id="A0A7X1F989"/>
<organism evidence="1 2">
    <name type="scientific">Novosphingobium aerophilum</name>
    <dbReference type="NCBI Taxonomy" id="2839843"/>
    <lineage>
        <taxon>Bacteria</taxon>
        <taxon>Pseudomonadati</taxon>
        <taxon>Pseudomonadota</taxon>
        <taxon>Alphaproteobacteria</taxon>
        <taxon>Sphingomonadales</taxon>
        <taxon>Sphingomonadaceae</taxon>
        <taxon>Novosphingobium</taxon>
    </lineage>
</organism>
<protein>
    <recommendedName>
        <fullName evidence="3">Lipoprotein</fullName>
    </recommendedName>
</protein>
<evidence type="ECO:0000313" key="2">
    <source>
        <dbReference type="Proteomes" id="UP000520156"/>
    </source>
</evidence>
<sequence>MSRLSGPVAIAAILLATACHQPPPASDAPATPAAAPSVEAAATPAPPVAPIPALPGLSFGQPIPAGGAWRADAAQISDECRTYTARAFPRSYAIVIAGRLERVTFGRGSGFRLPNGLAPGSTEDEVRRALPDLMAEPHKYAEAPAKYLTSSRLAPDAVGLRFEIDPDGTVGQIHIGLPSSLSLVEGCA</sequence>
<keyword evidence="2" id="KW-1185">Reference proteome</keyword>